<dbReference type="CDD" id="cd22157">
    <property type="entry name" value="F-box_AtFBW1-like"/>
    <property type="match status" value="1"/>
</dbReference>
<dbReference type="InterPro" id="IPR006527">
    <property type="entry name" value="F-box-assoc_dom_typ1"/>
</dbReference>
<dbReference type="Pfam" id="PF07734">
    <property type="entry name" value="FBA_1"/>
    <property type="match status" value="1"/>
</dbReference>
<dbReference type="InterPro" id="IPR036047">
    <property type="entry name" value="F-box-like_dom_sf"/>
</dbReference>
<proteinExistence type="predicted"/>
<dbReference type="NCBIfam" id="TIGR01640">
    <property type="entry name" value="F_box_assoc_1"/>
    <property type="match status" value="1"/>
</dbReference>
<dbReference type="SMART" id="SM00256">
    <property type="entry name" value="FBOX"/>
    <property type="match status" value="1"/>
</dbReference>
<feature type="region of interest" description="Disordered" evidence="1">
    <location>
        <begin position="1"/>
        <end position="36"/>
    </location>
</feature>
<evidence type="ECO:0000259" key="2">
    <source>
        <dbReference type="PROSITE" id="PS50181"/>
    </source>
</evidence>
<dbReference type="InterPro" id="IPR017451">
    <property type="entry name" value="F-box-assoc_interact_dom"/>
</dbReference>
<dbReference type="PANTHER" id="PTHR31672:SF13">
    <property type="entry name" value="F-BOX PROTEIN CPR30-LIKE"/>
    <property type="match status" value="1"/>
</dbReference>
<sequence length="402" mass="45358">MDSGPSNSDPKPRKKRRIDCHDEQFPSSAPPNEEAKSLLIPNFPDELLVEILSRLPARSLGKFKCVSKSWLSLFSTPQFIKAHLAIASGLDDYSHRSLIFTVLPPNTSAHLKRCSAAISTGILEVTDIDYPMKSPDKSFWTVGACNGLVCVTVDEKYLFLWNPCTKKFKNLPDIDVELKHGFYMMYGFGYDELHDDYKVVRIFCSFVGVAFETEVNLYSLKNNSWSRIGDFKGGIPLMDSAHYVNGNLHWAASTGLVWNIVSLDLAKLTYGEMERPSFEDCLDYWAIGVLGGCLSVLYEFAQKGVDVWVMKVYGDKDSWTKIVTVPYLDYPDKLGCSWPVCLLKNGEILLVIHSVLVLYCPKSKKFRWYPQINGLEEVSMFVESLISPDLHDGEQSTLRLLG</sequence>
<accession>A0AAV1C8D9</accession>
<evidence type="ECO:0000313" key="3">
    <source>
        <dbReference type="EMBL" id="CAI9091170.1"/>
    </source>
</evidence>
<name>A0AAV1C8D9_OLDCO</name>
<dbReference type="SUPFAM" id="SSF81383">
    <property type="entry name" value="F-box domain"/>
    <property type="match status" value="1"/>
</dbReference>
<evidence type="ECO:0000313" key="4">
    <source>
        <dbReference type="Proteomes" id="UP001161247"/>
    </source>
</evidence>
<dbReference type="InterPro" id="IPR050796">
    <property type="entry name" value="SCF_F-box_component"/>
</dbReference>
<evidence type="ECO:0000256" key="1">
    <source>
        <dbReference type="SAM" id="MobiDB-lite"/>
    </source>
</evidence>
<protein>
    <submittedName>
        <fullName evidence="3">OLC1v1026124C1</fullName>
    </submittedName>
</protein>
<dbReference type="InterPro" id="IPR001810">
    <property type="entry name" value="F-box_dom"/>
</dbReference>
<reference evidence="3" key="1">
    <citation type="submission" date="2023-03" db="EMBL/GenBank/DDBJ databases">
        <authorList>
            <person name="Julca I."/>
        </authorList>
    </citation>
    <scope>NUCLEOTIDE SEQUENCE</scope>
</reference>
<dbReference type="Proteomes" id="UP001161247">
    <property type="component" value="Chromosome 1"/>
</dbReference>
<dbReference type="EMBL" id="OX459118">
    <property type="protein sequence ID" value="CAI9091170.1"/>
    <property type="molecule type" value="Genomic_DNA"/>
</dbReference>
<dbReference type="PANTHER" id="PTHR31672">
    <property type="entry name" value="BNACNNG10540D PROTEIN"/>
    <property type="match status" value="1"/>
</dbReference>
<dbReference type="Pfam" id="PF00646">
    <property type="entry name" value="F-box"/>
    <property type="match status" value="1"/>
</dbReference>
<gene>
    <name evidence="3" type="ORF">OLC1_LOCUS3165</name>
</gene>
<organism evidence="3 4">
    <name type="scientific">Oldenlandia corymbosa var. corymbosa</name>
    <dbReference type="NCBI Taxonomy" id="529605"/>
    <lineage>
        <taxon>Eukaryota</taxon>
        <taxon>Viridiplantae</taxon>
        <taxon>Streptophyta</taxon>
        <taxon>Embryophyta</taxon>
        <taxon>Tracheophyta</taxon>
        <taxon>Spermatophyta</taxon>
        <taxon>Magnoliopsida</taxon>
        <taxon>eudicotyledons</taxon>
        <taxon>Gunneridae</taxon>
        <taxon>Pentapetalae</taxon>
        <taxon>asterids</taxon>
        <taxon>lamiids</taxon>
        <taxon>Gentianales</taxon>
        <taxon>Rubiaceae</taxon>
        <taxon>Rubioideae</taxon>
        <taxon>Spermacoceae</taxon>
        <taxon>Hedyotis-Oldenlandia complex</taxon>
        <taxon>Oldenlandia</taxon>
    </lineage>
</organism>
<keyword evidence="4" id="KW-1185">Reference proteome</keyword>
<feature type="domain" description="F-box" evidence="2">
    <location>
        <begin position="37"/>
        <end position="83"/>
    </location>
</feature>
<dbReference type="PROSITE" id="PS50181">
    <property type="entry name" value="FBOX"/>
    <property type="match status" value="1"/>
</dbReference>
<dbReference type="Gene3D" id="1.20.1280.50">
    <property type="match status" value="1"/>
</dbReference>
<dbReference type="AlphaFoldDB" id="A0AAV1C8D9"/>